<dbReference type="AlphaFoldDB" id="A0A6J4KPM1"/>
<name>A0A6J4KPM1_9BACT</name>
<organism evidence="1">
    <name type="scientific">uncultured Gemmatimonadota bacterium</name>
    <dbReference type="NCBI Taxonomy" id="203437"/>
    <lineage>
        <taxon>Bacteria</taxon>
        <taxon>Pseudomonadati</taxon>
        <taxon>Gemmatimonadota</taxon>
        <taxon>environmental samples</taxon>
    </lineage>
</organism>
<evidence type="ECO:0000313" key="1">
    <source>
        <dbReference type="EMBL" id="CAA9311133.1"/>
    </source>
</evidence>
<sequence length="50" mass="5479">MNSPLDLREDRRGGLYLPPGVDRTIPAGDFAWFQRRIHSLLEGVPCGGAA</sequence>
<dbReference type="EMBL" id="CADCTW010000069">
    <property type="protein sequence ID" value="CAA9311133.1"/>
    <property type="molecule type" value="Genomic_DNA"/>
</dbReference>
<accession>A0A6J4KPM1</accession>
<proteinExistence type="predicted"/>
<gene>
    <name evidence="1" type="ORF">AVDCRST_MAG68-1225</name>
</gene>
<protein>
    <submittedName>
        <fullName evidence="1">Uncharacterized protein</fullName>
    </submittedName>
</protein>
<reference evidence="1" key="1">
    <citation type="submission" date="2020-02" db="EMBL/GenBank/DDBJ databases">
        <authorList>
            <person name="Meier V. D."/>
        </authorList>
    </citation>
    <scope>NUCLEOTIDE SEQUENCE</scope>
    <source>
        <strain evidence="1">AVDCRST_MAG68</strain>
    </source>
</reference>